<dbReference type="Pfam" id="PF25693">
    <property type="entry name" value="Phage_Y01A"/>
    <property type="match status" value="1"/>
</dbReference>
<accession>A0A5B9NNZ9</accession>
<dbReference type="Proteomes" id="UP000323544">
    <property type="component" value="Segment"/>
</dbReference>
<evidence type="ECO:0000313" key="1">
    <source>
        <dbReference type="EMBL" id="QEG12733.1"/>
    </source>
</evidence>
<gene>
    <name evidence="1" type="ORF">POTTS_123</name>
</gene>
<dbReference type="InterPro" id="IPR058010">
    <property type="entry name" value="Y01A"/>
</dbReference>
<protein>
    <submittedName>
        <fullName evidence="1">Uncharacterized protein</fullName>
    </submittedName>
</protein>
<evidence type="ECO:0000313" key="2">
    <source>
        <dbReference type="Proteomes" id="UP000323544"/>
    </source>
</evidence>
<name>A0A5B9NNZ9_9CAUD</name>
<dbReference type="EMBL" id="MN013081">
    <property type="protein sequence ID" value="QEG12733.1"/>
    <property type="molecule type" value="Genomic_DNA"/>
</dbReference>
<reference evidence="1 2" key="1">
    <citation type="submission" date="2019-04" db="EMBL/GenBank/DDBJ databases">
        <authorList>
            <person name="Potts E."/>
            <person name="Thurgood T.L."/>
            <person name="Sharma R."/>
            <person name="Urrea L."/>
            <person name="Arens D.K."/>
            <person name="Kruger J.L."/>
            <person name="Thompson D.W."/>
            <person name="Grose J.H."/>
        </authorList>
    </citation>
    <scope>NUCLEOTIDE SEQUENCE [LARGE SCALE GENOMIC DNA]</scope>
</reference>
<organism evidence="1 2">
    <name type="scientific">Klebsiella phage vB_KpnM_Potts1</name>
    <dbReference type="NCBI Taxonomy" id="2591366"/>
    <lineage>
        <taxon>Viruses</taxon>
        <taxon>Duplodnaviria</taxon>
        <taxon>Heunggongvirae</taxon>
        <taxon>Uroviricota</taxon>
        <taxon>Caudoviricetes</taxon>
        <taxon>Marfavirus</taxon>
        <taxon>Marfavirus F48</taxon>
    </lineage>
</organism>
<proteinExistence type="predicted"/>
<sequence length="102" mass="12017">MMMHYGYALAYKDLPGFVLPYDTGGYCKVFNDEAAAEREFNGLKDYLNHRLSTRIKSVEHQTVPRRWWFPKVLIVTTHYSDDELKSLRQIINTLHVKKVRLA</sequence>